<evidence type="ECO:0000256" key="1">
    <source>
        <dbReference type="SAM" id="MobiDB-lite"/>
    </source>
</evidence>
<keyword evidence="4" id="KW-1185">Reference proteome</keyword>
<reference evidence="3" key="2">
    <citation type="submission" date="2020-09" db="EMBL/GenBank/DDBJ databases">
        <authorList>
            <person name="Sun Q."/>
            <person name="Zhou Y."/>
        </authorList>
    </citation>
    <scope>NUCLEOTIDE SEQUENCE</scope>
    <source>
        <strain evidence="3">CGMCC 1.15493</strain>
    </source>
</reference>
<dbReference type="Pfam" id="PF09557">
    <property type="entry name" value="DUF2382"/>
    <property type="match status" value="1"/>
</dbReference>
<dbReference type="RefSeq" id="WP_188853709.1">
    <property type="nucleotide sequence ID" value="NZ_BMJJ01000010.1"/>
</dbReference>
<dbReference type="InterPro" id="IPR052967">
    <property type="entry name" value="Stress_Response_Assoc"/>
</dbReference>
<name>A0A916Y4W9_9HYPH</name>
<dbReference type="EMBL" id="BMJJ01000010">
    <property type="protein sequence ID" value="GGD31367.1"/>
    <property type="molecule type" value="Genomic_DNA"/>
</dbReference>
<feature type="region of interest" description="Disordered" evidence="1">
    <location>
        <begin position="144"/>
        <end position="174"/>
    </location>
</feature>
<comment type="caution">
    <text evidence="3">The sequence shown here is derived from an EMBL/GenBank/DDBJ whole genome shotgun (WGS) entry which is preliminary data.</text>
</comment>
<proteinExistence type="predicted"/>
<sequence>MSQNITAYFDTRAEAQNAIDKLAQIGITSANIRVADSTTTTSRGTTATDDKGFFEAIGDFLMGDDEDDRHTYAEGVRRGGTVLNVTAPDGRFEEIADILEGEGAADIDERAQTWRSEGWAGTSATGSSAYSSGSVADTSVARTGIGSTTGTSYAAASGATGYSESDTLGTHASRDSDGTIEVVQENLRVGKRDVSHGRVKVRSYIVEENVSEDVNLRSENVEISRRAVDRPVGAMDAFAERTIELEETAEEAVVAKDARVVEEIDLKRDVRDRTETVSDTVRHTEVDISDERVGETLTDAERVRRGL</sequence>
<evidence type="ECO:0000313" key="3">
    <source>
        <dbReference type="EMBL" id="GGD31367.1"/>
    </source>
</evidence>
<accession>A0A916Y4W9</accession>
<dbReference type="AlphaFoldDB" id="A0A916Y4W9"/>
<dbReference type="InterPro" id="IPR019060">
    <property type="entry name" value="DUF2382"/>
</dbReference>
<evidence type="ECO:0000313" key="4">
    <source>
        <dbReference type="Proteomes" id="UP000613160"/>
    </source>
</evidence>
<dbReference type="PANTHER" id="PTHR38463">
    <property type="entry name" value="STRESS RESPONSE PROTEIN YSNF"/>
    <property type="match status" value="1"/>
</dbReference>
<organism evidence="3 4">
    <name type="scientific">Aureimonas glaciei</name>
    <dbReference type="NCBI Taxonomy" id="1776957"/>
    <lineage>
        <taxon>Bacteria</taxon>
        <taxon>Pseudomonadati</taxon>
        <taxon>Pseudomonadota</taxon>
        <taxon>Alphaproteobacteria</taxon>
        <taxon>Hyphomicrobiales</taxon>
        <taxon>Aurantimonadaceae</taxon>
        <taxon>Aureimonas</taxon>
    </lineage>
</organism>
<feature type="compositionally biased region" description="Low complexity" evidence="1">
    <location>
        <begin position="146"/>
        <end position="163"/>
    </location>
</feature>
<dbReference type="PANTHER" id="PTHR38463:SF1">
    <property type="entry name" value="STRESS RESPONSE PROTEIN YSNF"/>
    <property type="match status" value="1"/>
</dbReference>
<dbReference type="Proteomes" id="UP000613160">
    <property type="component" value="Unassembled WGS sequence"/>
</dbReference>
<feature type="domain" description="DUF2382" evidence="2">
    <location>
        <begin position="180"/>
        <end position="288"/>
    </location>
</feature>
<gene>
    <name evidence="3" type="ORF">GCM10011335_38010</name>
</gene>
<reference evidence="3" key="1">
    <citation type="journal article" date="2014" name="Int. J. Syst. Evol. Microbiol.">
        <title>Complete genome sequence of Corynebacterium casei LMG S-19264T (=DSM 44701T), isolated from a smear-ripened cheese.</title>
        <authorList>
            <consortium name="US DOE Joint Genome Institute (JGI-PGF)"/>
            <person name="Walter F."/>
            <person name="Albersmeier A."/>
            <person name="Kalinowski J."/>
            <person name="Ruckert C."/>
        </authorList>
    </citation>
    <scope>NUCLEOTIDE SEQUENCE</scope>
    <source>
        <strain evidence="3">CGMCC 1.15493</strain>
    </source>
</reference>
<evidence type="ECO:0000259" key="2">
    <source>
        <dbReference type="Pfam" id="PF09557"/>
    </source>
</evidence>
<protein>
    <recommendedName>
        <fullName evidence="2">DUF2382 domain-containing protein</fullName>
    </recommendedName>
</protein>